<protein>
    <submittedName>
        <fullName evidence="1">Uncharacterized protein</fullName>
    </submittedName>
</protein>
<feature type="non-terminal residue" evidence="1">
    <location>
        <position position="1"/>
    </location>
</feature>
<organism evidence="1 2">
    <name type="scientific">Mucuna pruriens</name>
    <name type="common">Velvet bean</name>
    <name type="synonym">Dolichos pruriens</name>
    <dbReference type="NCBI Taxonomy" id="157652"/>
    <lineage>
        <taxon>Eukaryota</taxon>
        <taxon>Viridiplantae</taxon>
        <taxon>Streptophyta</taxon>
        <taxon>Embryophyta</taxon>
        <taxon>Tracheophyta</taxon>
        <taxon>Spermatophyta</taxon>
        <taxon>Magnoliopsida</taxon>
        <taxon>eudicotyledons</taxon>
        <taxon>Gunneridae</taxon>
        <taxon>Pentapetalae</taxon>
        <taxon>rosids</taxon>
        <taxon>fabids</taxon>
        <taxon>Fabales</taxon>
        <taxon>Fabaceae</taxon>
        <taxon>Papilionoideae</taxon>
        <taxon>50 kb inversion clade</taxon>
        <taxon>NPAAA clade</taxon>
        <taxon>indigoferoid/millettioid clade</taxon>
        <taxon>Phaseoleae</taxon>
        <taxon>Mucuna</taxon>
    </lineage>
</organism>
<dbReference type="OrthoDB" id="1747743at2759"/>
<name>A0A371FRX4_MUCPR</name>
<reference evidence="1" key="1">
    <citation type="submission" date="2018-05" db="EMBL/GenBank/DDBJ databases">
        <title>Draft genome of Mucuna pruriens seed.</title>
        <authorList>
            <person name="Nnadi N.E."/>
            <person name="Vos R."/>
            <person name="Hasami M.H."/>
            <person name="Devisetty U.K."/>
            <person name="Aguiy J.C."/>
        </authorList>
    </citation>
    <scope>NUCLEOTIDE SEQUENCE [LARGE SCALE GENOMIC DNA]</scope>
    <source>
        <strain evidence="1">JCA_2017</strain>
    </source>
</reference>
<proteinExistence type="predicted"/>
<dbReference type="Proteomes" id="UP000257109">
    <property type="component" value="Unassembled WGS sequence"/>
</dbReference>
<sequence length="245" mass="28206">MVDEVETQRENIFHSRCHILSNLCSIIIYGGSCVNVASERLVRKLALPTLWPSEHGGLNVNRQIEVAFTLGRYEDKVLCYVVQMEATHLLLGRSWQFDRKVTHDGVTNRFIFVHMGPKVVRKPLSPRAKGEKSKSVKKVGIKYPTKSGKSNREEKSMKDLLKEFKDEFPKDIPPRLPPYIEHHIDLSLEVTLLNKAAYKTNPEEGKEIQKHVGKLLEKGWVKEHEPICHACDPGAYERWHLENVY</sequence>
<dbReference type="PANTHER" id="PTHR35046">
    <property type="entry name" value="ZINC KNUCKLE (CCHC-TYPE) FAMILY PROTEIN"/>
    <property type="match status" value="1"/>
</dbReference>
<gene>
    <name evidence="1" type="ORF">CR513_38326</name>
</gene>
<keyword evidence="2" id="KW-1185">Reference proteome</keyword>
<dbReference type="Gene3D" id="3.10.10.10">
    <property type="entry name" value="HIV Type 1 Reverse Transcriptase, subunit A, domain 1"/>
    <property type="match status" value="1"/>
</dbReference>
<evidence type="ECO:0000313" key="2">
    <source>
        <dbReference type="Proteomes" id="UP000257109"/>
    </source>
</evidence>
<evidence type="ECO:0000313" key="1">
    <source>
        <dbReference type="EMBL" id="RDX81031.1"/>
    </source>
</evidence>
<dbReference type="PANTHER" id="PTHR35046:SF9">
    <property type="entry name" value="RNA-DIRECTED DNA POLYMERASE"/>
    <property type="match status" value="1"/>
</dbReference>
<comment type="caution">
    <text evidence="1">The sequence shown here is derived from an EMBL/GenBank/DDBJ whole genome shotgun (WGS) entry which is preliminary data.</text>
</comment>
<dbReference type="AlphaFoldDB" id="A0A371FRX4"/>
<accession>A0A371FRX4</accession>
<dbReference type="EMBL" id="QJKJ01008029">
    <property type="protein sequence ID" value="RDX81031.1"/>
    <property type="molecule type" value="Genomic_DNA"/>
</dbReference>